<reference evidence="2 3" key="1">
    <citation type="submission" date="2009-04" db="EMBL/GenBank/DDBJ databases">
        <authorList>
            <person name="Qin X."/>
            <person name="Bachman B."/>
            <person name="Battles P."/>
            <person name="Bell A."/>
            <person name="Bess C."/>
            <person name="Bickham C."/>
            <person name="Chaboub L."/>
            <person name="Chen D."/>
            <person name="Coyle M."/>
            <person name="Deiros D.R."/>
            <person name="Dinh H."/>
            <person name="Forbes L."/>
            <person name="Fowler G."/>
            <person name="Francisco L."/>
            <person name="Fu Q."/>
            <person name="Gubbala S."/>
            <person name="Hale W."/>
            <person name="Han Y."/>
            <person name="Hemphill L."/>
            <person name="Highlander S.K."/>
            <person name="Hirani K."/>
            <person name="Hogues M."/>
            <person name="Jackson L."/>
            <person name="Jakkamsetti A."/>
            <person name="Javaid M."/>
            <person name="Jiang H."/>
            <person name="Korchina V."/>
            <person name="Kovar C."/>
            <person name="Lara F."/>
            <person name="Lee S."/>
            <person name="Mata R."/>
            <person name="Mathew T."/>
            <person name="Moen C."/>
            <person name="Morales K."/>
            <person name="Munidasa M."/>
            <person name="Nazareth L."/>
            <person name="Ngo R."/>
            <person name="Nguyen L."/>
            <person name="Okwuonu G."/>
            <person name="Ongeri F."/>
            <person name="Patil S."/>
            <person name="Petrosino J."/>
            <person name="Pham C."/>
            <person name="Pham P."/>
            <person name="Pu L.-L."/>
            <person name="Puazo M."/>
            <person name="Raj R."/>
            <person name="Reid J."/>
            <person name="Rouhana J."/>
            <person name="Saada N."/>
            <person name="Shang Y."/>
            <person name="Simmons D."/>
            <person name="Thornton R."/>
            <person name="Warren J."/>
            <person name="Weissenberger G."/>
            <person name="Zhang J."/>
            <person name="Zhang L."/>
            <person name="Zhou C."/>
            <person name="Zhu D."/>
            <person name="Muzny D."/>
            <person name="Worley K."/>
            <person name="Gibbs R."/>
        </authorList>
    </citation>
    <scope>NUCLEOTIDE SEQUENCE [LARGE SCALE GENOMIC DNA]</scope>
    <source>
        <strain evidence="2 3">F0268</strain>
    </source>
</reference>
<evidence type="ECO:0000313" key="2">
    <source>
        <dbReference type="EMBL" id="EEJ50980.1"/>
    </source>
</evidence>
<dbReference type="InParanoid" id="C2KZ30"/>
<dbReference type="EMBL" id="ACKX01000177">
    <property type="protein sequence ID" value="EEJ50980.1"/>
    <property type="molecule type" value="Genomic_DNA"/>
</dbReference>
<dbReference type="AlphaFoldDB" id="C2KZ30"/>
<keyword evidence="1" id="KW-0472">Membrane</keyword>
<evidence type="ECO:0000313" key="3">
    <source>
        <dbReference type="Proteomes" id="UP000004121"/>
    </source>
</evidence>
<keyword evidence="3" id="KW-1185">Reference proteome</keyword>
<sequence>MRYPLYEVLPVLLRCTVFYHKKSKLCNSFHFFDKKKIFITKKATDDFSVALSLTYSFNFFKFFNFVFSSFILLL</sequence>
<keyword evidence="1" id="KW-0812">Transmembrane</keyword>
<gene>
    <name evidence="2" type="ORF">HMPREF6123_1749</name>
</gene>
<accession>C2KZ30</accession>
<evidence type="ECO:0000256" key="1">
    <source>
        <dbReference type="SAM" id="Phobius"/>
    </source>
</evidence>
<keyword evidence="1" id="KW-1133">Transmembrane helix</keyword>
<dbReference type="HOGENOM" id="CLU_2684283_0_0_9"/>
<comment type="caution">
    <text evidence="2">The sequence shown here is derived from an EMBL/GenBank/DDBJ whole genome shotgun (WGS) entry which is preliminary data.</text>
</comment>
<protein>
    <submittedName>
        <fullName evidence="2">Uncharacterized protein</fullName>
    </submittedName>
</protein>
<dbReference type="Proteomes" id="UP000004121">
    <property type="component" value="Unassembled WGS sequence"/>
</dbReference>
<organism evidence="2 3">
    <name type="scientific">Oribacterium sinus F0268</name>
    <dbReference type="NCBI Taxonomy" id="585501"/>
    <lineage>
        <taxon>Bacteria</taxon>
        <taxon>Bacillati</taxon>
        <taxon>Bacillota</taxon>
        <taxon>Clostridia</taxon>
        <taxon>Lachnospirales</taxon>
        <taxon>Lachnospiraceae</taxon>
        <taxon>Oribacterium</taxon>
    </lineage>
</organism>
<proteinExistence type="predicted"/>
<feature type="transmembrane region" description="Helical" evidence="1">
    <location>
        <begin position="55"/>
        <end position="73"/>
    </location>
</feature>
<name>C2KZ30_9FIRM</name>
<dbReference type="STRING" id="585501.HMPREF6123_1749"/>